<dbReference type="InterPro" id="IPR050469">
    <property type="entry name" value="Diguanylate_Cyclase"/>
</dbReference>
<dbReference type="PANTHER" id="PTHR45138:SF9">
    <property type="entry name" value="DIGUANYLATE CYCLASE DGCM-RELATED"/>
    <property type="match status" value="1"/>
</dbReference>
<dbReference type="InterPro" id="IPR000160">
    <property type="entry name" value="GGDEF_dom"/>
</dbReference>
<evidence type="ECO:0000313" key="5">
    <source>
        <dbReference type="Proteomes" id="UP000265431"/>
    </source>
</evidence>
<dbReference type="Proteomes" id="UP000265431">
    <property type="component" value="Unassembled WGS sequence"/>
</dbReference>
<accession>A0A399R1G2</accession>
<dbReference type="EC" id="2.7.7.65" evidence="1"/>
<dbReference type="Pfam" id="PF00990">
    <property type="entry name" value="GGDEF"/>
    <property type="match status" value="1"/>
</dbReference>
<evidence type="ECO:0000313" key="4">
    <source>
        <dbReference type="EMBL" id="RIJ24763.1"/>
    </source>
</evidence>
<dbReference type="SUPFAM" id="SSF55073">
    <property type="entry name" value="Nucleotide cyclase"/>
    <property type="match status" value="1"/>
</dbReference>
<organism evidence="4 5">
    <name type="scientific">Henriciella barbarensis</name>
    <dbReference type="NCBI Taxonomy" id="86342"/>
    <lineage>
        <taxon>Bacteria</taxon>
        <taxon>Pseudomonadati</taxon>
        <taxon>Pseudomonadota</taxon>
        <taxon>Alphaproteobacteria</taxon>
        <taxon>Hyphomonadales</taxon>
        <taxon>Hyphomonadaceae</taxon>
        <taxon>Henriciella</taxon>
    </lineage>
</organism>
<dbReference type="AlphaFoldDB" id="A0A399R1G2"/>
<evidence type="ECO:0000256" key="1">
    <source>
        <dbReference type="ARBA" id="ARBA00012528"/>
    </source>
</evidence>
<reference evidence="4 5" key="1">
    <citation type="submission" date="2018-08" db="EMBL/GenBank/DDBJ databases">
        <title>Henriciella mobilis sp. nov., isolated from seawater.</title>
        <authorList>
            <person name="Cheng H."/>
            <person name="Wu Y.-H."/>
            <person name="Xu X.-W."/>
            <person name="Guo L.-L."/>
        </authorList>
    </citation>
    <scope>NUCLEOTIDE SEQUENCE [LARGE SCALE GENOMIC DNA]</scope>
    <source>
        <strain evidence="4 5">CCUG66934</strain>
    </source>
</reference>
<dbReference type="GO" id="GO:0052621">
    <property type="term" value="F:diguanylate cyclase activity"/>
    <property type="evidence" value="ECO:0007669"/>
    <property type="project" value="UniProtKB-EC"/>
</dbReference>
<dbReference type="NCBIfam" id="TIGR00254">
    <property type="entry name" value="GGDEF"/>
    <property type="match status" value="1"/>
</dbReference>
<evidence type="ECO:0000256" key="2">
    <source>
        <dbReference type="ARBA" id="ARBA00034247"/>
    </source>
</evidence>
<comment type="catalytic activity">
    <reaction evidence="2">
        <text>2 GTP = 3',3'-c-di-GMP + 2 diphosphate</text>
        <dbReference type="Rhea" id="RHEA:24898"/>
        <dbReference type="ChEBI" id="CHEBI:33019"/>
        <dbReference type="ChEBI" id="CHEBI:37565"/>
        <dbReference type="ChEBI" id="CHEBI:58805"/>
        <dbReference type="EC" id="2.7.7.65"/>
    </reaction>
</comment>
<dbReference type="EMBL" id="QWGB01000005">
    <property type="protein sequence ID" value="RIJ24763.1"/>
    <property type="molecule type" value="Genomic_DNA"/>
</dbReference>
<protein>
    <recommendedName>
        <fullName evidence="1">diguanylate cyclase</fullName>
        <ecNumber evidence="1">2.7.7.65</ecNumber>
    </recommendedName>
</protein>
<feature type="domain" description="GGDEF" evidence="3">
    <location>
        <begin position="158"/>
        <end position="290"/>
    </location>
</feature>
<sequence length="290" mass="32129">MTGQSDWLPMITPTIAWDALIVWRPSFRKRQNIEVGPHASRRAVLLAARRVTSYNWRMDRSGEQLAQGGKIRRAATPAEKMLEALDLPLTSGDLKVDAGLRALAEEVLYLRGQEARLHRALSFSEALADRDALCPVFNRRAFVREISREMALSRRHGSSLCLLYIDLDRFKLVNDRFGHATGDKALKSVCNLINSNIRETDIVGRLGGDEFGVILSHALRSDGEAKTAELTKLISDMVITAPDGRTGEPVSLGASCGIVQWDGRMSADALIAAADEAMYRSKTERRQTPK</sequence>
<dbReference type="OrthoDB" id="9812260at2"/>
<dbReference type="SMART" id="SM00267">
    <property type="entry name" value="GGDEF"/>
    <property type="match status" value="1"/>
</dbReference>
<dbReference type="InterPro" id="IPR029787">
    <property type="entry name" value="Nucleotide_cyclase"/>
</dbReference>
<gene>
    <name evidence="4" type="ORF">D1224_08890</name>
</gene>
<dbReference type="InterPro" id="IPR043128">
    <property type="entry name" value="Rev_trsase/Diguanyl_cyclase"/>
</dbReference>
<proteinExistence type="predicted"/>
<keyword evidence="5" id="KW-1185">Reference proteome</keyword>
<dbReference type="CDD" id="cd01949">
    <property type="entry name" value="GGDEF"/>
    <property type="match status" value="1"/>
</dbReference>
<dbReference type="PANTHER" id="PTHR45138">
    <property type="entry name" value="REGULATORY COMPONENTS OF SENSORY TRANSDUCTION SYSTEM"/>
    <property type="match status" value="1"/>
</dbReference>
<dbReference type="PROSITE" id="PS50887">
    <property type="entry name" value="GGDEF"/>
    <property type="match status" value="1"/>
</dbReference>
<comment type="caution">
    <text evidence="4">The sequence shown here is derived from an EMBL/GenBank/DDBJ whole genome shotgun (WGS) entry which is preliminary data.</text>
</comment>
<dbReference type="Gene3D" id="3.30.70.270">
    <property type="match status" value="1"/>
</dbReference>
<name>A0A399R1G2_9PROT</name>
<evidence type="ECO:0000259" key="3">
    <source>
        <dbReference type="PROSITE" id="PS50887"/>
    </source>
</evidence>